<evidence type="ECO:0000259" key="1">
    <source>
        <dbReference type="Pfam" id="PF24864"/>
    </source>
</evidence>
<keyword evidence="3" id="KW-1185">Reference proteome</keyword>
<dbReference type="Proteomes" id="UP000250140">
    <property type="component" value="Unassembled WGS sequence"/>
</dbReference>
<dbReference type="InterPro" id="IPR056632">
    <property type="entry name" value="DUF7730"/>
</dbReference>
<name>A0A8E2FDT6_9PEZI</name>
<evidence type="ECO:0000313" key="2">
    <source>
        <dbReference type="EMBL" id="OCL15143.1"/>
    </source>
</evidence>
<evidence type="ECO:0000313" key="3">
    <source>
        <dbReference type="Proteomes" id="UP000250140"/>
    </source>
</evidence>
<organism evidence="2 3">
    <name type="scientific">Glonium stellatum</name>
    <dbReference type="NCBI Taxonomy" id="574774"/>
    <lineage>
        <taxon>Eukaryota</taxon>
        <taxon>Fungi</taxon>
        <taxon>Dikarya</taxon>
        <taxon>Ascomycota</taxon>
        <taxon>Pezizomycotina</taxon>
        <taxon>Dothideomycetes</taxon>
        <taxon>Pleosporomycetidae</taxon>
        <taxon>Gloniales</taxon>
        <taxon>Gloniaceae</taxon>
        <taxon>Glonium</taxon>
    </lineage>
</organism>
<dbReference type="PANTHER" id="PTHR38790">
    <property type="entry name" value="2EXR DOMAIN-CONTAINING PROTEIN-RELATED"/>
    <property type="match status" value="1"/>
</dbReference>
<dbReference type="EMBL" id="KV748482">
    <property type="protein sequence ID" value="OCL15143.1"/>
    <property type="molecule type" value="Genomic_DNA"/>
</dbReference>
<proteinExistence type="predicted"/>
<reference evidence="2 3" key="1">
    <citation type="journal article" date="2016" name="Nat. Commun.">
        <title>Ectomycorrhizal ecology is imprinted in the genome of the dominant symbiotic fungus Cenococcum geophilum.</title>
        <authorList>
            <consortium name="DOE Joint Genome Institute"/>
            <person name="Peter M."/>
            <person name="Kohler A."/>
            <person name="Ohm R.A."/>
            <person name="Kuo A."/>
            <person name="Krutzmann J."/>
            <person name="Morin E."/>
            <person name="Arend M."/>
            <person name="Barry K.W."/>
            <person name="Binder M."/>
            <person name="Choi C."/>
            <person name="Clum A."/>
            <person name="Copeland A."/>
            <person name="Grisel N."/>
            <person name="Haridas S."/>
            <person name="Kipfer T."/>
            <person name="LaButti K."/>
            <person name="Lindquist E."/>
            <person name="Lipzen A."/>
            <person name="Maire R."/>
            <person name="Meier B."/>
            <person name="Mihaltcheva S."/>
            <person name="Molinier V."/>
            <person name="Murat C."/>
            <person name="Poggeler S."/>
            <person name="Quandt C.A."/>
            <person name="Sperisen C."/>
            <person name="Tritt A."/>
            <person name="Tisserant E."/>
            <person name="Crous P.W."/>
            <person name="Henrissat B."/>
            <person name="Nehls U."/>
            <person name="Egli S."/>
            <person name="Spatafora J.W."/>
            <person name="Grigoriev I.V."/>
            <person name="Martin F.M."/>
        </authorList>
    </citation>
    <scope>NUCLEOTIDE SEQUENCE [LARGE SCALE GENOMIC DNA]</scope>
    <source>
        <strain evidence="2 3">CBS 207.34</strain>
    </source>
</reference>
<dbReference type="AlphaFoldDB" id="A0A8E2FDT6"/>
<gene>
    <name evidence="2" type="ORF">AOQ84DRAFT_358289</name>
</gene>
<dbReference type="PANTHER" id="PTHR38790:SF4">
    <property type="entry name" value="2EXR DOMAIN-CONTAINING PROTEIN"/>
    <property type="match status" value="1"/>
</dbReference>
<dbReference type="Pfam" id="PF24864">
    <property type="entry name" value="DUF7730"/>
    <property type="match status" value="1"/>
</dbReference>
<dbReference type="OrthoDB" id="5413827at2759"/>
<accession>A0A8E2FDT6</accession>
<sequence>MPYFPSVITKNLNRLKHNYRYNSQKTTPIRLMENGLLDLTVSPNDAIARITARNNIESPLLHLPAEIRNRIFALALGGYHIHVFYNSLNSDSLSNPFFGYTVEITTKTTKRQNQIPFMPKPSPDLKRADWMFSNRVYADHNACFHPPNSRQLVKLAGVKPWDIARCGEERMTLVARTCRQIYAETALICYELSTFSFGPGALGQWMKNRAEGQKQVIRALHAEYYNLGDKFHSYFSKNPNVVIALQPDTSPSRMPFLNYAGLRKIYVSKELLRSLYAPRCNCHGWYDYDIDGLDLEVRKKIFVRLCNRRKRELEEITQGSVDVIVLE</sequence>
<protein>
    <recommendedName>
        <fullName evidence="1">DUF7730 domain-containing protein</fullName>
    </recommendedName>
</protein>
<feature type="domain" description="DUF7730" evidence="1">
    <location>
        <begin position="57"/>
        <end position="224"/>
    </location>
</feature>